<dbReference type="SMART" id="SM00100">
    <property type="entry name" value="cNMP"/>
    <property type="match status" value="2"/>
</dbReference>
<accession>A0A4R9I8F6</accession>
<dbReference type="Proteomes" id="UP000298009">
    <property type="component" value="Unassembled WGS sequence"/>
</dbReference>
<dbReference type="Pfam" id="PF00027">
    <property type="entry name" value="cNMP_binding"/>
    <property type="match status" value="2"/>
</dbReference>
<protein>
    <submittedName>
        <fullName evidence="2">Crp/Fnr family transcriptional regulator</fullName>
    </submittedName>
</protein>
<dbReference type="GO" id="GO:0003700">
    <property type="term" value="F:DNA-binding transcription factor activity"/>
    <property type="evidence" value="ECO:0007669"/>
    <property type="project" value="TreeGrafter"/>
</dbReference>
<dbReference type="InterPro" id="IPR018488">
    <property type="entry name" value="cNMP-bd_CS"/>
</dbReference>
<dbReference type="GO" id="GO:0005829">
    <property type="term" value="C:cytosol"/>
    <property type="evidence" value="ECO:0007669"/>
    <property type="project" value="TreeGrafter"/>
</dbReference>
<dbReference type="InterPro" id="IPR018490">
    <property type="entry name" value="cNMP-bd_dom_sf"/>
</dbReference>
<evidence type="ECO:0000259" key="1">
    <source>
        <dbReference type="PROSITE" id="PS50042"/>
    </source>
</evidence>
<dbReference type="AlphaFoldDB" id="A0A4R9I8F6"/>
<sequence>MSFFQMVTFPANSYIIVEGKKDANNFYIIREGKVRVTRETAVVGEDPNQVLGPGDFFGVVAAMSQHPQIESATSLTNVSLISVSYDQFGTLIQKSTAVAMNIIRFFSMKLRQFDTTITRLSFRNAVEEDPNELFKIGEYYFQQQNTSHATFAYQSYLKHLPNGQFVPQAKLRLQTINQPFQSPPIDYNKFNRNYKDSEMIFCEHEPGKELFILQSGKVKISKIVNQNEVMLAVLQAGDIFGEMAILDNKPRSASAVAAGDVELLAINKANFEGMVKAQPQLATRLITLLSERIWIAYKQLANLLLKDPQGRIVDTLMTLAEKNRIKVAPKQAYNFEIGTKDLLKMVGLTDPKDELIISDIMKNNKFIRLDMGKIVCSDMAELEKLVQFYHKKANMENKLKKLK</sequence>
<dbReference type="RefSeq" id="WP_135601879.1">
    <property type="nucleotide sequence ID" value="NZ_RQFK01000026.1"/>
</dbReference>
<organism evidence="2 3">
    <name type="scientific">Leptospira noumeaensis</name>
    <dbReference type="NCBI Taxonomy" id="2484964"/>
    <lineage>
        <taxon>Bacteria</taxon>
        <taxon>Pseudomonadati</taxon>
        <taxon>Spirochaetota</taxon>
        <taxon>Spirochaetia</taxon>
        <taxon>Leptospirales</taxon>
        <taxon>Leptospiraceae</taxon>
        <taxon>Leptospira</taxon>
    </lineage>
</organism>
<dbReference type="InterPro" id="IPR014710">
    <property type="entry name" value="RmlC-like_jellyroll"/>
</dbReference>
<dbReference type="InterPro" id="IPR050397">
    <property type="entry name" value="Env_Response_Regulators"/>
</dbReference>
<evidence type="ECO:0000313" key="3">
    <source>
        <dbReference type="Proteomes" id="UP000298009"/>
    </source>
</evidence>
<keyword evidence="3" id="KW-1185">Reference proteome</keyword>
<name>A0A4R9I8F6_9LEPT</name>
<dbReference type="PROSITE" id="PS00889">
    <property type="entry name" value="CNMP_BINDING_2"/>
    <property type="match status" value="1"/>
</dbReference>
<reference evidence="2" key="1">
    <citation type="journal article" date="2019" name="PLoS Negl. Trop. Dis.">
        <title>Revisiting the worldwide diversity of Leptospira species in the environment.</title>
        <authorList>
            <person name="Vincent A.T."/>
            <person name="Schiettekatte O."/>
            <person name="Bourhy P."/>
            <person name="Veyrier F.J."/>
            <person name="Picardeau M."/>
        </authorList>
    </citation>
    <scope>NUCLEOTIDE SEQUENCE [LARGE SCALE GENOMIC DNA]</scope>
    <source>
        <strain evidence="2">201800287</strain>
    </source>
</reference>
<dbReference type="Gene3D" id="2.60.120.10">
    <property type="entry name" value="Jelly Rolls"/>
    <property type="match status" value="2"/>
</dbReference>
<dbReference type="OrthoDB" id="305756at2"/>
<dbReference type="InterPro" id="IPR000595">
    <property type="entry name" value="cNMP-bd_dom"/>
</dbReference>
<comment type="caution">
    <text evidence="2">The sequence shown here is derived from an EMBL/GenBank/DDBJ whole genome shotgun (WGS) entry which is preliminary data.</text>
</comment>
<evidence type="ECO:0000313" key="2">
    <source>
        <dbReference type="EMBL" id="TGK82036.1"/>
    </source>
</evidence>
<proteinExistence type="predicted"/>
<feature type="domain" description="Cyclic nucleotide-binding" evidence="1">
    <location>
        <begin position="192"/>
        <end position="292"/>
    </location>
</feature>
<dbReference type="CDD" id="cd00038">
    <property type="entry name" value="CAP_ED"/>
    <property type="match status" value="2"/>
</dbReference>
<feature type="domain" description="Cyclic nucleotide-binding" evidence="1">
    <location>
        <begin position="1"/>
        <end position="109"/>
    </location>
</feature>
<dbReference type="EMBL" id="RQFK01000026">
    <property type="protein sequence ID" value="TGK82036.1"/>
    <property type="molecule type" value="Genomic_DNA"/>
</dbReference>
<gene>
    <name evidence="2" type="ORF">EHQ24_12240</name>
</gene>
<dbReference type="PANTHER" id="PTHR24567:SF74">
    <property type="entry name" value="HTH-TYPE TRANSCRIPTIONAL REGULATOR ARCR"/>
    <property type="match status" value="1"/>
</dbReference>
<dbReference type="PROSITE" id="PS50042">
    <property type="entry name" value="CNMP_BINDING_3"/>
    <property type="match status" value="2"/>
</dbReference>
<dbReference type="SUPFAM" id="SSF51206">
    <property type="entry name" value="cAMP-binding domain-like"/>
    <property type="match status" value="2"/>
</dbReference>
<dbReference type="PANTHER" id="PTHR24567">
    <property type="entry name" value="CRP FAMILY TRANSCRIPTIONAL REGULATORY PROTEIN"/>
    <property type="match status" value="1"/>
</dbReference>